<sequence length="429" mass="48308">MLNEAYECRAILAIDQPKELQILQLAFKMQDPSFETGYSNETHDVPYAEFLAYNSKFKKQYEMTSFFEDDPVEVGTLQVSMEQDAESEFPMVIDSTLIVENIIIEEQELSPYVIGLHADEISKWMNTYANGQELLRSGVFPSGITKNATLQSILEAQVKTVTHSVSFGDFDGFKKLNSDIKGRTAPFTLNYNIYGVYSFKEDADYYLIDQEILGNSSNLWRGTGDGEKGACLIAVEYDAILRDYATDKPLSLKDGCILLRPSPETTSGTQTVTTSCEFSLNGLIGLAPGGPSLSVGGGVNWGTSHSVNLPDVKVTSNIMDDATLQNNAKWRYDIQYNDPDFKGFFKKAAFGDATTISTSAFHTYHSWIWKVENPKRYRSGFEVQVRRIRFEYKAERFTTNNVFEWATKFSTKYIGWSGPFRLDAPNRAL</sequence>
<dbReference type="Proteomes" id="UP000310032">
    <property type="component" value="Unassembled WGS sequence"/>
</dbReference>
<dbReference type="AlphaFoldDB" id="A0A4S2ETG9"/>
<gene>
    <name evidence="1" type="ORF">E5342_10025</name>
</gene>
<evidence type="ECO:0000313" key="2">
    <source>
        <dbReference type="Proteomes" id="UP000310032"/>
    </source>
</evidence>
<accession>A0A4S2ETG9</accession>
<name>A0A4S2ETG9_PARDI</name>
<proteinExistence type="predicted"/>
<dbReference type="OrthoDB" id="9879257at2"/>
<comment type="caution">
    <text evidence="1">The sequence shown here is derived from an EMBL/GenBank/DDBJ whole genome shotgun (WGS) entry which is preliminary data.</text>
</comment>
<evidence type="ECO:0000313" key="1">
    <source>
        <dbReference type="EMBL" id="TGY57661.1"/>
    </source>
</evidence>
<organism evidence="1 2">
    <name type="scientific">Parabacteroides distasonis</name>
    <dbReference type="NCBI Taxonomy" id="823"/>
    <lineage>
        <taxon>Bacteria</taxon>
        <taxon>Pseudomonadati</taxon>
        <taxon>Bacteroidota</taxon>
        <taxon>Bacteroidia</taxon>
        <taxon>Bacteroidales</taxon>
        <taxon>Tannerellaceae</taxon>
        <taxon>Parabacteroides</taxon>
    </lineage>
</organism>
<protein>
    <submittedName>
        <fullName evidence="1">Uncharacterized protein</fullName>
    </submittedName>
</protein>
<reference evidence="1 2" key="1">
    <citation type="submission" date="2019-04" db="EMBL/GenBank/DDBJ databases">
        <title>Microbes associate with the intestines of laboratory mice.</title>
        <authorList>
            <person name="Navarre W."/>
            <person name="Wong E."/>
            <person name="Huang K."/>
            <person name="Tropini C."/>
            <person name="Ng K."/>
            <person name="Yu B."/>
        </authorList>
    </citation>
    <scope>NUCLEOTIDE SEQUENCE [LARGE SCALE GENOMIC DNA]</scope>
    <source>
        <strain evidence="1 2">NM39_I3</strain>
    </source>
</reference>
<dbReference type="RefSeq" id="WP_121735455.1">
    <property type="nucleotide sequence ID" value="NZ_QXXG01000005.1"/>
</dbReference>
<dbReference type="EMBL" id="SRYM01000024">
    <property type="protein sequence ID" value="TGY57661.1"/>
    <property type="molecule type" value="Genomic_DNA"/>
</dbReference>